<keyword evidence="5 6" id="KW-0961">Cell wall biogenesis/degradation</keyword>
<dbReference type="CDD" id="cd16913">
    <property type="entry name" value="YkuD_like"/>
    <property type="match status" value="1"/>
</dbReference>
<keyword evidence="4 6" id="KW-0573">Peptidoglycan synthesis</keyword>
<sequence>MKRFLPLLVIVGVALTTVLLRNNIQAAVKGYELANSPAKGELSSSSYLERILLSDGELEQNASKGIWFNKPVLVPTKTLASLFDSVPANVLGENTEEKWIEIDLSTQTLYAHEGGRTVYTFPVSTGLPWMPTVTGEFRIWAKLVSTRMSGGSKADGTFYDLPNVPYTQYFYKGYGVHGAYWHNDFGHPRSHGCVNMRPEDAKVLFYWTNPALEDGKRARFNILPDQGTRVVVHGTTPLSLN</sequence>
<feature type="active site" description="Nucleophile" evidence="6">
    <location>
        <position position="193"/>
    </location>
</feature>
<evidence type="ECO:0000256" key="6">
    <source>
        <dbReference type="PROSITE-ProRule" id="PRU01373"/>
    </source>
</evidence>
<evidence type="ECO:0000313" key="8">
    <source>
        <dbReference type="EMBL" id="OGG19058.1"/>
    </source>
</evidence>
<evidence type="ECO:0000313" key="9">
    <source>
        <dbReference type="Proteomes" id="UP000177871"/>
    </source>
</evidence>
<reference evidence="8 9" key="1">
    <citation type="journal article" date="2016" name="Nat. Commun.">
        <title>Thousands of microbial genomes shed light on interconnected biogeochemical processes in an aquifer system.</title>
        <authorList>
            <person name="Anantharaman K."/>
            <person name="Brown C.T."/>
            <person name="Hug L.A."/>
            <person name="Sharon I."/>
            <person name="Castelle C.J."/>
            <person name="Probst A.J."/>
            <person name="Thomas B.C."/>
            <person name="Singh A."/>
            <person name="Wilkins M.J."/>
            <person name="Karaoz U."/>
            <person name="Brodie E.L."/>
            <person name="Williams K.H."/>
            <person name="Hubbard S.S."/>
            <person name="Banfield J.F."/>
        </authorList>
    </citation>
    <scope>NUCLEOTIDE SEQUENCE [LARGE SCALE GENOMIC DNA]</scope>
</reference>
<dbReference type="GO" id="GO:0018104">
    <property type="term" value="P:peptidoglycan-protein cross-linking"/>
    <property type="evidence" value="ECO:0007669"/>
    <property type="project" value="TreeGrafter"/>
</dbReference>
<evidence type="ECO:0000256" key="2">
    <source>
        <dbReference type="ARBA" id="ARBA00022679"/>
    </source>
</evidence>
<dbReference type="Proteomes" id="UP000177871">
    <property type="component" value="Unassembled WGS sequence"/>
</dbReference>
<dbReference type="PANTHER" id="PTHR30582">
    <property type="entry name" value="L,D-TRANSPEPTIDASE"/>
    <property type="match status" value="1"/>
</dbReference>
<dbReference type="InterPro" id="IPR005490">
    <property type="entry name" value="LD_TPept_cat_dom"/>
</dbReference>
<dbReference type="GO" id="GO:0005576">
    <property type="term" value="C:extracellular region"/>
    <property type="evidence" value="ECO:0007669"/>
    <property type="project" value="TreeGrafter"/>
</dbReference>
<dbReference type="InterPro" id="IPR050979">
    <property type="entry name" value="LD-transpeptidase"/>
</dbReference>
<dbReference type="GO" id="GO:0016740">
    <property type="term" value="F:transferase activity"/>
    <property type="evidence" value="ECO:0007669"/>
    <property type="project" value="UniProtKB-KW"/>
</dbReference>
<dbReference type="SUPFAM" id="SSF141523">
    <property type="entry name" value="L,D-transpeptidase catalytic domain-like"/>
    <property type="match status" value="1"/>
</dbReference>
<keyword evidence="2" id="KW-0808">Transferase</keyword>
<keyword evidence="3 6" id="KW-0133">Cell shape</keyword>
<evidence type="ECO:0000256" key="3">
    <source>
        <dbReference type="ARBA" id="ARBA00022960"/>
    </source>
</evidence>
<feature type="active site" description="Proton donor/acceptor" evidence="6">
    <location>
        <position position="177"/>
    </location>
</feature>
<comment type="caution">
    <text evidence="8">The sequence shown here is derived from an EMBL/GenBank/DDBJ whole genome shotgun (WGS) entry which is preliminary data.</text>
</comment>
<dbReference type="GO" id="GO:0071555">
    <property type="term" value="P:cell wall organization"/>
    <property type="evidence" value="ECO:0007669"/>
    <property type="project" value="UniProtKB-UniRule"/>
</dbReference>
<proteinExistence type="predicted"/>
<dbReference type="GO" id="GO:0071972">
    <property type="term" value="F:peptidoglycan L,D-transpeptidase activity"/>
    <property type="evidence" value="ECO:0007669"/>
    <property type="project" value="TreeGrafter"/>
</dbReference>
<dbReference type="EMBL" id="MFJK01000010">
    <property type="protein sequence ID" value="OGG19058.1"/>
    <property type="molecule type" value="Genomic_DNA"/>
</dbReference>
<evidence type="ECO:0000259" key="7">
    <source>
        <dbReference type="PROSITE" id="PS52029"/>
    </source>
</evidence>
<evidence type="ECO:0000256" key="5">
    <source>
        <dbReference type="ARBA" id="ARBA00023316"/>
    </source>
</evidence>
<dbReference type="AlphaFoldDB" id="A0A1F6A2Z1"/>
<dbReference type="InterPro" id="IPR038063">
    <property type="entry name" value="Transpep_catalytic_dom"/>
</dbReference>
<organism evidence="8 9">
    <name type="scientific">Candidatus Gottesmanbacteria bacterium RIFCSPHIGHO2_01_FULL_47_48</name>
    <dbReference type="NCBI Taxonomy" id="1798381"/>
    <lineage>
        <taxon>Bacteria</taxon>
        <taxon>Candidatus Gottesmaniibacteriota</taxon>
    </lineage>
</organism>
<gene>
    <name evidence="8" type="ORF">A2721_00655</name>
</gene>
<name>A0A1F6A2Z1_9BACT</name>
<dbReference type="UniPathway" id="UPA00219"/>
<dbReference type="STRING" id="1798381.A2721_00655"/>
<dbReference type="Gene3D" id="2.40.440.10">
    <property type="entry name" value="L,D-transpeptidase catalytic domain-like"/>
    <property type="match status" value="1"/>
</dbReference>
<dbReference type="Pfam" id="PF03734">
    <property type="entry name" value="YkuD"/>
    <property type="match status" value="1"/>
</dbReference>
<dbReference type="PROSITE" id="PS52029">
    <property type="entry name" value="LD_TPASE"/>
    <property type="match status" value="1"/>
</dbReference>
<accession>A0A1F6A2Z1</accession>
<evidence type="ECO:0000256" key="1">
    <source>
        <dbReference type="ARBA" id="ARBA00004752"/>
    </source>
</evidence>
<dbReference type="PANTHER" id="PTHR30582:SF2">
    <property type="entry name" value="L,D-TRANSPEPTIDASE YCIB-RELATED"/>
    <property type="match status" value="1"/>
</dbReference>
<dbReference type="GO" id="GO:0008360">
    <property type="term" value="P:regulation of cell shape"/>
    <property type="evidence" value="ECO:0007669"/>
    <property type="project" value="UniProtKB-UniRule"/>
</dbReference>
<comment type="pathway">
    <text evidence="1 6">Cell wall biogenesis; peptidoglycan biosynthesis.</text>
</comment>
<protein>
    <recommendedName>
        <fullName evidence="7">L,D-TPase catalytic domain-containing protein</fullName>
    </recommendedName>
</protein>
<evidence type="ECO:0000256" key="4">
    <source>
        <dbReference type="ARBA" id="ARBA00022984"/>
    </source>
</evidence>
<feature type="domain" description="L,D-TPase catalytic" evidence="7">
    <location>
        <begin position="98"/>
        <end position="233"/>
    </location>
</feature>